<gene>
    <name evidence="6" type="ORF">Q8F55_007760</name>
</gene>
<comment type="caution">
    <text evidence="6">The sequence shown here is derived from an EMBL/GenBank/DDBJ whole genome shotgun (WGS) entry which is preliminary data.</text>
</comment>
<evidence type="ECO:0000259" key="5">
    <source>
        <dbReference type="PROSITE" id="PS51228"/>
    </source>
</evidence>
<evidence type="ECO:0000256" key="4">
    <source>
        <dbReference type="SAM" id="MobiDB-lite"/>
    </source>
</evidence>
<dbReference type="RefSeq" id="XP_069206021.1">
    <property type="nucleotide sequence ID" value="XM_069356180.1"/>
</dbReference>
<name>A0ABR3PUF2_9TREE</name>
<dbReference type="PANTHER" id="PTHR24124:SF15">
    <property type="entry name" value="LP07441P"/>
    <property type="match status" value="1"/>
</dbReference>
<dbReference type="InterPro" id="IPR014352">
    <property type="entry name" value="FERM/acyl-CoA-bd_prot_sf"/>
</dbReference>
<dbReference type="GeneID" id="95988803"/>
<dbReference type="PROSITE" id="PS50297">
    <property type="entry name" value="ANK_REP_REGION"/>
    <property type="match status" value="1"/>
</dbReference>
<dbReference type="SUPFAM" id="SSF48403">
    <property type="entry name" value="Ankyrin repeat"/>
    <property type="match status" value="1"/>
</dbReference>
<evidence type="ECO:0000313" key="6">
    <source>
        <dbReference type="EMBL" id="KAL1406077.1"/>
    </source>
</evidence>
<evidence type="ECO:0000256" key="3">
    <source>
        <dbReference type="PROSITE-ProRule" id="PRU00023"/>
    </source>
</evidence>
<dbReference type="InterPro" id="IPR036770">
    <property type="entry name" value="Ankyrin_rpt-contain_sf"/>
</dbReference>
<dbReference type="PANTHER" id="PTHR24124">
    <property type="entry name" value="ANKYRIN REPEAT FAMILY A"/>
    <property type="match status" value="1"/>
</dbReference>
<dbReference type="InterPro" id="IPR035984">
    <property type="entry name" value="Acyl-CoA-binding_sf"/>
</dbReference>
<feature type="repeat" description="ANK" evidence="3">
    <location>
        <begin position="163"/>
        <end position="195"/>
    </location>
</feature>
<dbReference type="Pfam" id="PF12796">
    <property type="entry name" value="Ank_2"/>
    <property type="match status" value="1"/>
</dbReference>
<keyword evidence="7" id="KW-1185">Reference proteome</keyword>
<dbReference type="SMART" id="SM00248">
    <property type="entry name" value="ANK"/>
    <property type="match status" value="2"/>
</dbReference>
<sequence length="217" mass="22650">MSTQEQFDAAVAWLSSSSQASGLGNDKRLELYGLFKFANSSSGPTGSRPGIFSFEGRAKYDAWARVAAEYDGRLDAARARYVEIARSAGWAEGAEAVDEGEEGAERKSSGGGGGFGPSVSMMVPTDEGGSQSLVHDAAATGSTETLRQILAADRALLDAKDEFGFTPLHLAADRGNVDAVKLLISLGADKSILDPDEQTALDIATISGRDDVVALLS</sequence>
<dbReference type="Gene3D" id="1.20.80.10">
    <property type="match status" value="1"/>
</dbReference>
<keyword evidence="2 3" id="KW-0040">ANK repeat</keyword>
<evidence type="ECO:0000256" key="2">
    <source>
        <dbReference type="ARBA" id="ARBA00023043"/>
    </source>
</evidence>
<evidence type="ECO:0000256" key="1">
    <source>
        <dbReference type="ARBA" id="ARBA00022737"/>
    </source>
</evidence>
<feature type="region of interest" description="Disordered" evidence="4">
    <location>
        <begin position="92"/>
        <end position="131"/>
    </location>
</feature>
<dbReference type="InterPro" id="IPR000582">
    <property type="entry name" value="Acyl-CoA-binding_protein"/>
</dbReference>
<dbReference type="Pfam" id="PF00887">
    <property type="entry name" value="ACBP"/>
    <property type="match status" value="1"/>
</dbReference>
<proteinExistence type="predicted"/>
<dbReference type="Proteomes" id="UP001565368">
    <property type="component" value="Unassembled WGS sequence"/>
</dbReference>
<dbReference type="SUPFAM" id="SSF47027">
    <property type="entry name" value="Acyl-CoA binding protein"/>
    <property type="match status" value="1"/>
</dbReference>
<dbReference type="EMBL" id="JBBXJM010000006">
    <property type="protein sequence ID" value="KAL1406077.1"/>
    <property type="molecule type" value="Genomic_DNA"/>
</dbReference>
<reference evidence="6 7" key="1">
    <citation type="submission" date="2023-08" db="EMBL/GenBank/DDBJ databases">
        <title>Annotated Genome Sequence of Vanrija albida AlHP1.</title>
        <authorList>
            <person name="Herzog R."/>
        </authorList>
    </citation>
    <scope>NUCLEOTIDE SEQUENCE [LARGE SCALE GENOMIC DNA]</scope>
    <source>
        <strain evidence="6 7">AlHP1</strain>
    </source>
</reference>
<dbReference type="PROSITE" id="PS50088">
    <property type="entry name" value="ANK_REPEAT"/>
    <property type="match status" value="1"/>
</dbReference>
<dbReference type="PRINTS" id="PR00689">
    <property type="entry name" value="ACOABINDINGP"/>
</dbReference>
<organism evidence="6 7">
    <name type="scientific">Vanrija albida</name>
    <dbReference type="NCBI Taxonomy" id="181172"/>
    <lineage>
        <taxon>Eukaryota</taxon>
        <taxon>Fungi</taxon>
        <taxon>Dikarya</taxon>
        <taxon>Basidiomycota</taxon>
        <taxon>Agaricomycotina</taxon>
        <taxon>Tremellomycetes</taxon>
        <taxon>Trichosporonales</taxon>
        <taxon>Trichosporonaceae</taxon>
        <taxon>Vanrija</taxon>
    </lineage>
</organism>
<keyword evidence="1" id="KW-0677">Repeat</keyword>
<dbReference type="PROSITE" id="PS51228">
    <property type="entry name" value="ACB_2"/>
    <property type="match status" value="1"/>
</dbReference>
<protein>
    <recommendedName>
        <fullName evidence="5">ACB domain-containing protein</fullName>
    </recommendedName>
</protein>
<accession>A0ABR3PUF2</accession>
<evidence type="ECO:0000313" key="7">
    <source>
        <dbReference type="Proteomes" id="UP001565368"/>
    </source>
</evidence>
<dbReference type="Gene3D" id="1.25.40.20">
    <property type="entry name" value="Ankyrin repeat-containing domain"/>
    <property type="match status" value="1"/>
</dbReference>
<feature type="domain" description="ACB" evidence="5">
    <location>
        <begin position="3"/>
        <end position="94"/>
    </location>
</feature>
<dbReference type="InterPro" id="IPR002110">
    <property type="entry name" value="Ankyrin_rpt"/>
</dbReference>